<gene>
    <name evidence="3" type="ORF">GMD11_11560</name>
    <name evidence="4" type="ORF">GMD18_11365</name>
</gene>
<proteinExistence type="predicted"/>
<dbReference type="SUPFAM" id="SSF47413">
    <property type="entry name" value="lambda repressor-like DNA-binding domains"/>
    <property type="match status" value="1"/>
</dbReference>
<protein>
    <submittedName>
        <fullName evidence="3">Helix-turn-helix domain-containing protein</fullName>
    </submittedName>
</protein>
<dbReference type="EMBL" id="WNBM01000013">
    <property type="protein sequence ID" value="MTT76887.1"/>
    <property type="molecule type" value="Genomic_DNA"/>
</dbReference>
<keyword evidence="5" id="KW-1185">Reference proteome</keyword>
<dbReference type="AlphaFoldDB" id="A0A7X2XIB8"/>
<dbReference type="InterPro" id="IPR001387">
    <property type="entry name" value="Cro/C1-type_HTH"/>
</dbReference>
<evidence type="ECO:0000259" key="2">
    <source>
        <dbReference type="PROSITE" id="PS50943"/>
    </source>
</evidence>
<evidence type="ECO:0000313" key="4">
    <source>
        <dbReference type="EMBL" id="MTU04980.1"/>
    </source>
</evidence>
<accession>A0A7X2XIB8</accession>
<dbReference type="PANTHER" id="PTHR46558">
    <property type="entry name" value="TRACRIPTIONAL REGULATORY PROTEIN-RELATED-RELATED"/>
    <property type="match status" value="1"/>
</dbReference>
<feature type="domain" description="HTH cro/C1-type" evidence="2">
    <location>
        <begin position="7"/>
        <end position="61"/>
    </location>
</feature>
<sequence length="74" mass="8525">MKIGKILIKKRRSKNLTQSQVAEQSGVSRVHYTHIENGVRRPSPDVAQKIAKLLDFDWTIFFTQSSNEKKQKAI</sequence>
<dbReference type="EMBL" id="WNBW01000015">
    <property type="protein sequence ID" value="MTU04980.1"/>
    <property type="molecule type" value="Genomic_DNA"/>
</dbReference>
<dbReference type="Proteomes" id="UP000484547">
    <property type="component" value="Unassembled WGS sequence"/>
</dbReference>
<dbReference type="GO" id="GO:0003677">
    <property type="term" value="F:DNA binding"/>
    <property type="evidence" value="ECO:0007669"/>
    <property type="project" value="UniProtKB-KW"/>
</dbReference>
<evidence type="ECO:0000313" key="6">
    <source>
        <dbReference type="Proteomes" id="UP000484547"/>
    </source>
</evidence>
<evidence type="ECO:0000313" key="5">
    <source>
        <dbReference type="Proteomes" id="UP000443070"/>
    </source>
</evidence>
<reference evidence="5 6" key="1">
    <citation type="journal article" date="2019" name="Nat. Med.">
        <title>A library of human gut bacterial isolates paired with longitudinal multiomics data enables mechanistic microbiome research.</title>
        <authorList>
            <person name="Poyet M."/>
            <person name="Groussin M."/>
            <person name="Gibbons S.M."/>
            <person name="Avila-Pacheco J."/>
            <person name="Jiang X."/>
            <person name="Kearney S.M."/>
            <person name="Perrotta A.R."/>
            <person name="Berdy B."/>
            <person name="Zhao S."/>
            <person name="Lieberman T.D."/>
            <person name="Swanson P.K."/>
            <person name="Smith M."/>
            <person name="Roesemann S."/>
            <person name="Alexander J.E."/>
            <person name="Rich S.A."/>
            <person name="Livny J."/>
            <person name="Vlamakis H."/>
            <person name="Clish C."/>
            <person name="Bullock K."/>
            <person name="Deik A."/>
            <person name="Scott J."/>
            <person name="Pierce K.A."/>
            <person name="Xavier R.J."/>
            <person name="Alm E.J."/>
        </authorList>
    </citation>
    <scope>NUCLEOTIDE SEQUENCE [LARGE SCALE GENOMIC DNA]</scope>
    <source>
        <strain evidence="3 6">BIOML-A13</strain>
        <strain evidence="4 5">BIOML-A3</strain>
    </source>
</reference>
<dbReference type="PROSITE" id="PS50943">
    <property type="entry name" value="HTH_CROC1"/>
    <property type="match status" value="1"/>
</dbReference>
<dbReference type="RefSeq" id="WP_149877520.1">
    <property type="nucleotide sequence ID" value="NZ_WNBG01000015.1"/>
</dbReference>
<comment type="caution">
    <text evidence="3">The sequence shown here is derived from an EMBL/GenBank/DDBJ whole genome shotgun (WGS) entry which is preliminary data.</text>
</comment>
<evidence type="ECO:0000313" key="3">
    <source>
        <dbReference type="EMBL" id="MTT76887.1"/>
    </source>
</evidence>
<dbReference type="SMART" id="SM00530">
    <property type="entry name" value="HTH_XRE"/>
    <property type="match status" value="1"/>
</dbReference>
<dbReference type="CDD" id="cd00093">
    <property type="entry name" value="HTH_XRE"/>
    <property type="match status" value="1"/>
</dbReference>
<dbReference type="Pfam" id="PF01381">
    <property type="entry name" value="HTH_3"/>
    <property type="match status" value="1"/>
</dbReference>
<organism evidence="3 6">
    <name type="scientific">Phascolarctobacterium faecium</name>
    <dbReference type="NCBI Taxonomy" id="33025"/>
    <lineage>
        <taxon>Bacteria</taxon>
        <taxon>Bacillati</taxon>
        <taxon>Bacillota</taxon>
        <taxon>Negativicutes</taxon>
        <taxon>Acidaminococcales</taxon>
        <taxon>Acidaminococcaceae</taxon>
        <taxon>Phascolarctobacterium</taxon>
    </lineage>
</organism>
<dbReference type="InterPro" id="IPR010982">
    <property type="entry name" value="Lambda_DNA-bd_dom_sf"/>
</dbReference>
<dbReference type="OrthoDB" id="1859224at2"/>
<dbReference type="Gene3D" id="1.10.260.40">
    <property type="entry name" value="lambda repressor-like DNA-binding domains"/>
    <property type="match status" value="1"/>
</dbReference>
<keyword evidence="1" id="KW-0238">DNA-binding</keyword>
<name>A0A7X2XIB8_9FIRM</name>
<evidence type="ECO:0000256" key="1">
    <source>
        <dbReference type="ARBA" id="ARBA00023125"/>
    </source>
</evidence>
<dbReference type="PANTHER" id="PTHR46558:SF11">
    <property type="entry name" value="HTH-TYPE TRANSCRIPTIONAL REGULATOR XRE"/>
    <property type="match status" value="1"/>
</dbReference>
<dbReference type="Proteomes" id="UP000443070">
    <property type="component" value="Unassembled WGS sequence"/>
</dbReference>